<dbReference type="AlphaFoldDB" id="A0A1Z4GNW5"/>
<organism evidence="1 2">
    <name type="scientific">Anabaenopsis circularis NIES-21</name>
    <dbReference type="NCBI Taxonomy" id="1085406"/>
    <lineage>
        <taxon>Bacteria</taxon>
        <taxon>Bacillati</taxon>
        <taxon>Cyanobacteriota</taxon>
        <taxon>Cyanophyceae</taxon>
        <taxon>Nostocales</taxon>
        <taxon>Nodulariaceae</taxon>
        <taxon>Anabaenopsis</taxon>
    </lineage>
</organism>
<gene>
    <name evidence="1" type="ORF">NIES21_50720</name>
</gene>
<protein>
    <recommendedName>
        <fullName evidence="3">Aspartyl protease</fullName>
    </recommendedName>
</protein>
<sequence length="120" mass="13462">MIQGSFGTRAQLFFEIEFITDDGLNLPVDAMLNTGFTGFVAINRQDLDGLNWVYVRKEMLRTAQGEARFDIYLGKVLLDGQEYDIPVFVGDEITEVLLGSEWLKILPLVVNYQAGILTLG</sequence>
<dbReference type="Proteomes" id="UP000218287">
    <property type="component" value="Chromosome"/>
</dbReference>
<evidence type="ECO:0000313" key="2">
    <source>
        <dbReference type="Proteomes" id="UP000218287"/>
    </source>
</evidence>
<evidence type="ECO:0000313" key="1">
    <source>
        <dbReference type="EMBL" id="BAY19212.1"/>
    </source>
</evidence>
<accession>A0A1Z4GNW5</accession>
<keyword evidence="2" id="KW-1185">Reference proteome</keyword>
<dbReference type="EMBL" id="AP018174">
    <property type="protein sequence ID" value="BAY19212.1"/>
    <property type="molecule type" value="Genomic_DNA"/>
</dbReference>
<reference evidence="1 2" key="1">
    <citation type="submission" date="2017-06" db="EMBL/GenBank/DDBJ databases">
        <title>Genome sequencing of cyanobaciteial culture collection at National Institute for Environmental Studies (NIES).</title>
        <authorList>
            <person name="Hirose Y."/>
            <person name="Shimura Y."/>
            <person name="Fujisawa T."/>
            <person name="Nakamura Y."/>
            <person name="Kawachi M."/>
        </authorList>
    </citation>
    <scope>NUCLEOTIDE SEQUENCE [LARGE SCALE GENOMIC DNA]</scope>
    <source>
        <strain evidence="1 2">NIES-21</strain>
    </source>
</reference>
<evidence type="ECO:0008006" key="3">
    <source>
        <dbReference type="Google" id="ProtNLM"/>
    </source>
</evidence>
<dbReference type="OrthoDB" id="460223at2"/>
<proteinExistence type="predicted"/>
<name>A0A1Z4GNW5_9CYAN</name>